<dbReference type="InterPro" id="IPR036388">
    <property type="entry name" value="WH-like_DNA-bd_sf"/>
</dbReference>
<dbReference type="Pfam" id="PF01638">
    <property type="entry name" value="HxlR"/>
    <property type="match status" value="1"/>
</dbReference>
<comment type="caution">
    <text evidence="5">The sequence shown here is derived from an EMBL/GenBank/DDBJ whole genome shotgun (WGS) entry which is preliminary data.</text>
</comment>
<protein>
    <submittedName>
        <fullName evidence="5">Transcriptional regulator</fullName>
    </submittedName>
</protein>
<accession>A0A4R5A8H2</accession>
<proteinExistence type="predicted"/>
<evidence type="ECO:0000313" key="6">
    <source>
        <dbReference type="Proteomes" id="UP000295578"/>
    </source>
</evidence>
<feature type="domain" description="HTH hxlR-type" evidence="4">
    <location>
        <begin position="36"/>
        <end position="136"/>
    </location>
</feature>
<keyword evidence="1" id="KW-0805">Transcription regulation</keyword>
<evidence type="ECO:0000256" key="2">
    <source>
        <dbReference type="ARBA" id="ARBA00023125"/>
    </source>
</evidence>
<dbReference type="AlphaFoldDB" id="A0A4R5A8H2"/>
<dbReference type="PANTHER" id="PTHR33204">
    <property type="entry name" value="TRANSCRIPTIONAL REGULATOR, MARR FAMILY"/>
    <property type="match status" value="1"/>
</dbReference>
<sequence length="143" mass="16437">MCSQGCAAPDHVTRISARHLHRKLNVTDWTDKSLVSETQTVLEIVSGKWTLHVLAALVDGPRRHNDLRRHLGDGIRPKVFDETLRRLTALELIERHATRKQDLPAVYYGLTPLARDLMSQMTVVADWTDQNRPTIKPWRDRGR</sequence>
<evidence type="ECO:0000259" key="4">
    <source>
        <dbReference type="PROSITE" id="PS51118"/>
    </source>
</evidence>
<evidence type="ECO:0000256" key="3">
    <source>
        <dbReference type="ARBA" id="ARBA00023163"/>
    </source>
</evidence>
<dbReference type="Gene3D" id="1.10.10.10">
    <property type="entry name" value="Winged helix-like DNA-binding domain superfamily/Winged helix DNA-binding domain"/>
    <property type="match status" value="1"/>
</dbReference>
<gene>
    <name evidence="5" type="ORF">E1293_38325</name>
</gene>
<reference evidence="5 6" key="1">
    <citation type="submission" date="2019-03" db="EMBL/GenBank/DDBJ databases">
        <title>Draft genome sequences of novel Actinobacteria.</title>
        <authorList>
            <person name="Sahin N."/>
            <person name="Ay H."/>
            <person name="Saygin H."/>
        </authorList>
    </citation>
    <scope>NUCLEOTIDE SEQUENCE [LARGE SCALE GENOMIC DNA]</scope>
    <source>
        <strain evidence="5 6">DSM 45941</strain>
    </source>
</reference>
<dbReference type="InterPro" id="IPR002577">
    <property type="entry name" value="HTH_HxlR"/>
</dbReference>
<organism evidence="5 6">
    <name type="scientific">Actinomadura darangshiensis</name>
    <dbReference type="NCBI Taxonomy" id="705336"/>
    <lineage>
        <taxon>Bacteria</taxon>
        <taxon>Bacillati</taxon>
        <taxon>Actinomycetota</taxon>
        <taxon>Actinomycetes</taxon>
        <taxon>Streptosporangiales</taxon>
        <taxon>Thermomonosporaceae</taxon>
        <taxon>Actinomadura</taxon>
    </lineage>
</organism>
<name>A0A4R5A8H2_9ACTN</name>
<dbReference type="InterPro" id="IPR036390">
    <property type="entry name" value="WH_DNA-bd_sf"/>
</dbReference>
<dbReference type="EMBL" id="SMKY01000293">
    <property type="protein sequence ID" value="TDD67149.1"/>
    <property type="molecule type" value="Genomic_DNA"/>
</dbReference>
<evidence type="ECO:0000313" key="5">
    <source>
        <dbReference type="EMBL" id="TDD67149.1"/>
    </source>
</evidence>
<evidence type="ECO:0000256" key="1">
    <source>
        <dbReference type="ARBA" id="ARBA00023015"/>
    </source>
</evidence>
<keyword evidence="2" id="KW-0238">DNA-binding</keyword>
<dbReference type="SUPFAM" id="SSF46785">
    <property type="entry name" value="Winged helix' DNA-binding domain"/>
    <property type="match status" value="1"/>
</dbReference>
<keyword evidence="3" id="KW-0804">Transcription</keyword>
<dbReference type="GO" id="GO:0003677">
    <property type="term" value="F:DNA binding"/>
    <property type="evidence" value="ECO:0007669"/>
    <property type="project" value="UniProtKB-KW"/>
</dbReference>
<keyword evidence="6" id="KW-1185">Reference proteome</keyword>
<dbReference type="Proteomes" id="UP000295578">
    <property type="component" value="Unassembled WGS sequence"/>
</dbReference>
<dbReference type="PANTHER" id="PTHR33204:SF37">
    <property type="entry name" value="HTH-TYPE TRANSCRIPTIONAL REGULATOR YODB"/>
    <property type="match status" value="1"/>
</dbReference>
<dbReference type="PROSITE" id="PS51118">
    <property type="entry name" value="HTH_HXLR"/>
    <property type="match status" value="1"/>
</dbReference>
<dbReference type="OrthoDB" id="370168at2"/>